<evidence type="ECO:0000256" key="2">
    <source>
        <dbReference type="ARBA" id="ARBA00022723"/>
    </source>
</evidence>
<evidence type="ECO:0000313" key="7">
    <source>
        <dbReference type="Proteomes" id="UP000286773"/>
    </source>
</evidence>
<dbReference type="Gene3D" id="3.40.140.10">
    <property type="entry name" value="Cytidine Deaminase, domain 2"/>
    <property type="match status" value="1"/>
</dbReference>
<dbReference type="PANTHER" id="PTHR11644:SF2">
    <property type="entry name" value="CYTIDINE DEAMINASE"/>
    <property type="match status" value="1"/>
</dbReference>
<dbReference type="GO" id="GO:0004126">
    <property type="term" value="F:cytidine deaminase activity"/>
    <property type="evidence" value="ECO:0007669"/>
    <property type="project" value="UniProtKB-ARBA"/>
</dbReference>
<name>A0A430AVP9_9ENTE</name>
<keyword evidence="3" id="KW-0378">Hydrolase</keyword>
<dbReference type="GO" id="GO:0042802">
    <property type="term" value="F:identical protein binding"/>
    <property type="evidence" value="ECO:0007669"/>
    <property type="project" value="UniProtKB-ARBA"/>
</dbReference>
<dbReference type="CDD" id="cd01283">
    <property type="entry name" value="cytidine_deaminase"/>
    <property type="match status" value="1"/>
</dbReference>
<comment type="similarity">
    <text evidence="1">Belongs to the cytidine and deoxycytidylate deaminase family.</text>
</comment>
<dbReference type="GO" id="GO:0008270">
    <property type="term" value="F:zinc ion binding"/>
    <property type="evidence" value="ECO:0007669"/>
    <property type="project" value="InterPro"/>
</dbReference>
<dbReference type="AlphaFoldDB" id="A0A430AVP9"/>
<dbReference type="PANTHER" id="PTHR11644">
    <property type="entry name" value="CYTIDINE DEAMINASE"/>
    <property type="match status" value="1"/>
</dbReference>
<evidence type="ECO:0000256" key="4">
    <source>
        <dbReference type="ARBA" id="ARBA00022833"/>
    </source>
</evidence>
<keyword evidence="2" id="KW-0479">Metal-binding</keyword>
<gene>
    <name evidence="6" type="ORF">CBF27_06895</name>
</gene>
<dbReference type="Pfam" id="PF00383">
    <property type="entry name" value="dCMP_cyt_deam_1"/>
    <property type="match status" value="1"/>
</dbReference>
<protein>
    <submittedName>
        <fullName evidence="6">Cytidine deaminase</fullName>
    </submittedName>
</protein>
<dbReference type="RefSeq" id="WP_126813593.1">
    <property type="nucleotide sequence ID" value="NZ_NGKC01000006.1"/>
</dbReference>
<accession>A0A430AVP9</accession>
<dbReference type="InterPro" id="IPR016193">
    <property type="entry name" value="Cytidine_deaminase-like"/>
</dbReference>
<proteinExistence type="inferred from homology"/>
<keyword evidence="4" id="KW-0862">Zinc</keyword>
<sequence>MKPLDFSELLVVAKENLNPKMTARNCEAGHVSCALQTTSGTIYTGVAITVPCGIGFCAEHAAIAAMINNDESRINKLVTVYKDGSILAPCGRCREFISQVDDQNDNCQILLENNIVATLAELLPEKWDKPVF</sequence>
<evidence type="ECO:0000256" key="1">
    <source>
        <dbReference type="ARBA" id="ARBA00006576"/>
    </source>
</evidence>
<feature type="domain" description="CMP/dCMP-type deaminase" evidence="5">
    <location>
        <begin position="1"/>
        <end position="130"/>
    </location>
</feature>
<dbReference type="InterPro" id="IPR002125">
    <property type="entry name" value="CMP_dCMP_dom"/>
</dbReference>
<dbReference type="EMBL" id="NGKC01000006">
    <property type="protein sequence ID" value="RSU12144.1"/>
    <property type="molecule type" value="Genomic_DNA"/>
</dbReference>
<evidence type="ECO:0000256" key="3">
    <source>
        <dbReference type="ARBA" id="ARBA00022801"/>
    </source>
</evidence>
<dbReference type="InterPro" id="IPR050202">
    <property type="entry name" value="Cyt/Deoxycyt_deaminase"/>
</dbReference>
<organism evidence="6 7">
    <name type="scientific">Vagococcus acidifermentans</name>
    <dbReference type="NCBI Taxonomy" id="564710"/>
    <lineage>
        <taxon>Bacteria</taxon>
        <taxon>Bacillati</taxon>
        <taxon>Bacillota</taxon>
        <taxon>Bacilli</taxon>
        <taxon>Lactobacillales</taxon>
        <taxon>Enterococcaceae</taxon>
        <taxon>Vagococcus</taxon>
    </lineage>
</organism>
<dbReference type="GO" id="GO:0072527">
    <property type="term" value="P:pyrimidine-containing compound metabolic process"/>
    <property type="evidence" value="ECO:0007669"/>
    <property type="project" value="UniProtKB-ARBA"/>
</dbReference>
<dbReference type="PROSITE" id="PS51747">
    <property type="entry name" value="CYT_DCMP_DEAMINASES_2"/>
    <property type="match status" value="1"/>
</dbReference>
<dbReference type="GO" id="GO:0055086">
    <property type="term" value="P:nucleobase-containing small molecule metabolic process"/>
    <property type="evidence" value="ECO:0007669"/>
    <property type="project" value="UniProtKB-ARBA"/>
</dbReference>
<dbReference type="SUPFAM" id="SSF53927">
    <property type="entry name" value="Cytidine deaminase-like"/>
    <property type="match status" value="1"/>
</dbReference>
<dbReference type="GO" id="GO:0005829">
    <property type="term" value="C:cytosol"/>
    <property type="evidence" value="ECO:0007669"/>
    <property type="project" value="TreeGrafter"/>
</dbReference>
<evidence type="ECO:0000313" key="6">
    <source>
        <dbReference type="EMBL" id="RSU12144.1"/>
    </source>
</evidence>
<evidence type="ECO:0000259" key="5">
    <source>
        <dbReference type="PROSITE" id="PS51747"/>
    </source>
</evidence>
<keyword evidence="7" id="KW-1185">Reference proteome</keyword>
<dbReference type="InterPro" id="IPR016192">
    <property type="entry name" value="APOBEC/CMP_deaminase_Zn-bd"/>
</dbReference>
<dbReference type="Proteomes" id="UP000286773">
    <property type="component" value="Unassembled WGS sequence"/>
</dbReference>
<comment type="caution">
    <text evidence="6">The sequence shown here is derived from an EMBL/GenBank/DDBJ whole genome shotgun (WGS) entry which is preliminary data.</text>
</comment>
<reference evidence="6 7" key="1">
    <citation type="submission" date="2017-05" db="EMBL/GenBank/DDBJ databases">
        <title>Vagococcus spp. assemblies.</title>
        <authorList>
            <person name="Gulvik C.A."/>
        </authorList>
    </citation>
    <scope>NUCLEOTIDE SEQUENCE [LARGE SCALE GENOMIC DNA]</scope>
    <source>
        <strain evidence="6 7">LMG 24798</strain>
    </source>
</reference>
<dbReference type="OrthoDB" id="9799092at2"/>
<dbReference type="PROSITE" id="PS00903">
    <property type="entry name" value="CYT_DCMP_DEAMINASES_1"/>
    <property type="match status" value="1"/>
</dbReference>